<evidence type="ECO:0000256" key="3">
    <source>
        <dbReference type="ARBA" id="ARBA00022989"/>
    </source>
</evidence>
<sequence>MDSPIKLPPRHRTWSWVAPKHYPADDDLKQVPEEWVKHQPISGFKASWKLAWNFPKVIFFAVIASLVGSVLTILVERLVGHSADAVFADFSAVALWSVLGVIALMLFISWIFETAADAMIFVGTPRSVHALRLNIAHDVLTHPVMEMSPGEVLNIADEDGQGACVIKEGFGFPVYMMGSLIGAAIALFPIHAGISWATLGGAVATGVAALVVAKPMGTAIENKRVSQSSAVALITDIAQGVRVVKGLGAVERAYARAEVALEKSRVLAMREVWVSTWCAFIQQAVPAGFSVWIMLWAARLTVNGQLSPGEFMSIYLIAPSTLVVTGYSFSYLTQVWTRSVASANRINALKASFHPEEPTAVKQVEQPQVGLEVWHPRSPQGHADAVAAATALVEAAALVEGAGRRDIRKALYAPHGAHIFEGTLAENVAPTGKESMVDEALEAAACGDIIARLGGDPTAIALREAGFNLSGGQRQRVALARALAPNSELLVLEDPTTGLDAITLDQVVGRIKELRRGRSTIVISSSRAWINSADRVKEFA</sequence>
<dbReference type="EMBL" id="FOPJ01000006">
    <property type="protein sequence ID" value="SFG56872.1"/>
    <property type="molecule type" value="Genomic_DNA"/>
</dbReference>
<protein>
    <submittedName>
        <fullName evidence="7">Putative ABC transport system ATP-binding protein</fullName>
    </submittedName>
</protein>
<feature type="domain" description="ABC transmembrane type-1" evidence="6">
    <location>
        <begin position="59"/>
        <end position="318"/>
    </location>
</feature>
<keyword evidence="7" id="KW-0547">Nucleotide-binding</keyword>
<keyword evidence="8" id="KW-1185">Reference proteome</keyword>
<evidence type="ECO:0000259" key="6">
    <source>
        <dbReference type="PROSITE" id="PS50929"/>
    </source>
</evidence>
<gene>
    <name evidence="7" type="ORF">SAMN05660282_01274</name>
</gene>
<keyword evidence="2 5" id="KW-0812">Transmembrane</keyword>
<feature type="transmembrane region" description="Helical" evidence="5">
    <location>
        <begin position="272"/>
        <end position="294"/>
    </location>
</feature>
<feature type="transmembrane region" description="Helical" evidence="5">
    <location>
        <begin position="314"/>
        <end position="332"/>
    </location>
</feature>
<dbReference type="GO" id="GO:0005886">
    <property type="term" value="C:plasma membrane"/>
    <property type="evidence" value="ECO:0007669"/>
    <property type="project" value="UniProtKB-SubCell"/>
</dbReference>
<dbReference type="PROSITE" id="PS50929">
    <property type="entry name" value="ABC_TM1F"/>
    <property type="match status" value="1"/>
</dbReference>
<evidence type="ECO:0000313" key="8">
    <source>
        <dbReference type="Proteomes" id="UP000199065"/>
    </source>
</evidence>
<evidence type="ECO:0000256" key="1">
    <source>
        <dbReference type="ARBA" id="ARBA00004651"/>
    </source>
</evidence>
<dbReference type="AlphaFoldDB" id="A0A1I2SVR9"/>
<dbReference type="InterPro" id="IPR003439">
    <property type="entry name" value="ABC_transporter-like_ATP-bd"/>
</dbReference>
<dbReference type="OrthoDB" id="4966664at2"/>
<dbReference type="GO" id="GO:0016887">
    <property type="term" value="F:ATP hydrolysis activity"/>
    <property type="evidence" value="ECO:0007669"/>
    <property type="project" value="InterPro"/>
</dbReference>
<proteinExistence type="predicted"/>
<dbReference type="SUPFAM" id="SSF52540">
    <property type="entry name" value="P-loop containing nucleoside triphosphate hydrolases"/>
    <property type="match status" value="1"/>
</dbReference>
<dbReference type="PROSITE" id="PS00211">
    <property type="entry name" value="ABC_TRANSPORTER_1"/>
    <property type="match status" value="1"/>
</dbReference>
<dbReference type="InterPro" id="IPR036640">
    <property type="entry name" value="ABC1_TM_sf"/>
</dbReference>
<dbReference type="Gene3D" id="1.20.1560.10">
    <property type="entry name" value="ABC transporter type 1, transmembrane domain"/>
    <property type="match status" value="1"/>
</dbReference>
<dbReference type="PANTHER" id="PTHR43394">
    <property type="entry name" value="ATP-DEPENDENT PERMEASE MDL1, MITOCHONDRIAL"/>
    <property type="match status" value="1"/>
</dbReference>
<feature type="transmembrane region" description="Helical" evidence="5">
    <location>
        <begin position="57"/>
        <end position="75"/>
    </location>
</feature>
<dbReference type="GO" id="GO:0005524">
    <property type="term" value="F:ATP binding"/>
    <property type="evidence" value="ECO:0007669"/>
    <property type="project" value="UniProtKB-KW"/>
</dbReference>
<evidence type="ECO:0000256" key="2">
    <source>
        <dbReference type="ARBA" id="ARBA00022692"/>
    </source>
</evidence>
<accession>A0A1I2SVR9</accession>
<dbReference type="RefSeq" id="WP_092285570.1">
    <property type="nucleotide sequence ID" value="NZ_FOPJ01000006.1"/>
</dbReference>
<keyword evidence="7" id="KW-0067">ATP-binding</keyword>
<feature type="transmembrane region" description="Helical" evidence="5">
    <location>
        <begin position="87"/>
        <end position="112"/>
    </location>
</feature>
<dbReference type="InterPro" id="IPR039421">
    <property type="entry name" value="Type_1_exporter"/>
</dbReference>
<evidence type="ECO:0000256" key="4">
    <source>
        <dbReference type="ARBA" id="ARBA00023136"/>
    </source>
</evidence>
<dbReference type="GO" id="GO:0015421">
    <property type="term" value="F:ABC-type oligopeptide transporter activity"/>
    <property type="evidence" value="ECO:0007669"/>
    <property type="project" value="TreeGrafter"/>
</dbReference>
<reference evidence="7 8" key="1">
    <citation type="submission" date="2016-10" db="EMBL/GenBank/DDBJ databases">
        <authorList>
            <person name="de Groot N.N."/>
        </authorList>
    </citation>
    <scope>NUCLEOTIDE SEQUENCE [LARGE SCALE GENOMIC DNA]</scope>
    <source>
        <strain>J11</strain>
        <strain evidence="8">PG 39</strain>
    </source>
</reference>
<evidence type="ECO:0000313" key="7">
    <source>
        <dbReference type="EMBL" id="SFG56872.1"/>
    </source>
</evidence>
<keyword evidence="3 5" id="KW-1133">Transmembrane helix</keyword>
<dbReference type="SUPFAM" id="SSF90123">
    <property type="entry name" value="ABC transporter transmembrane region"/>
    <property type="match status" value="1"/>
</dbReference>
<dbReference type="Pfam" id="PF00005">
    <property type="entry name" value="ABC_tran"/>
    <property type="match status" value="1"/>
</dbReference>
<dbReference type="Pfam" id="PF00664">
    <property type="entry name" value="ABC_membrane"/>
    <property type="match status" value="1"/>
</dbReference>
<feature type="transmembrane region" description="Helical" evidence="5">
    <location>
        <begin position="170"/>
        <end position="188"/>
    </location>
</feature>
<dbReference type="PANTHER" id="PTHR43394:SF1">
    <property type="entry name" value="ATP-BINDING CASSETTE SUB-FAMILY B MEMBER 10, MITOCHONDRIAL"/>
    <property type="match status" value="1"/>
</dbReference>
<dbReference type="InterPro" id="IPR027417">
    <property type="entry name" value="P-loop_NTPase"/>
</dbReference>
<feature type="transmembrane region" description="Helical" evidence="5">
    <location>
        <begin position="194"/>
        <end position="213"/>
    </location>
</feature>
<dbReference type="Proteomes" id="UP000199065">
    <property type="component" value="Unassembled WGS sequence"/>
</dbReference>
<name>A0A1I2SVR9_9CORY</name>
<organism evidence="7 8">
    <name type="scientific">Corynebacterium spheniscorum</name>
    <dbReference type="NCBI Taxonomy" id="185761"/>
    <lineage>
        <taxon>Bacteria</taxon>
        <taxon>Bacillati</taxon>
        <taxon>Actinomycetota</taxon>
        <taxon>Actinomycetes</taxon>
        <taxon>Mycobacteriales</taxon>
        <taxon>Corynebacteriaceae</taxon>
        <taxon>Corynebacterium</taxon>
    </lineage>
</organism>
<dbReference type="InterPro" id="IPR017871">
    <property type="entry name" value="ABC_transporter-like_CS"/>
</dbReference>
<comment type="subcellular location">
    <subcellularLocation>
        <location evidence="1">Cell membrane</location>
        <topology evidence="1">Multi-pass membrane protein</topology>
    </subcellularLocation>
</comment>
<dbReference type="STRING" id="185761.SAMN05660282_01274"/>
<keyword evidence="4 5" id="KW-0472">Membrane</keyword>
<dbReference type="InterPro" id="IPR011527">
    <property type="entry name" value="ABC1_TM_dom"/>
</dbReference>
<evidence type="ECO:0000256" key="5">
    <source>
        <dbReference type="SAM" id="Phobius"/>
    </source>
</evidence>
<dbReference type="Gene3D" id="3.40.50.300">
    <property type="entry name" value="P-loop containing nucleotide triphosphate hydrolases"/>
    <property type="match status" value="1"/>
</dbReference>